<accession>L8H3X6</accession>
<dbReference type="RefSeq" id="XP_004342319.1">
    <property type="nucleotide sequence ID" value="XM_004342270.1"/>
</dbReference>
<evidence type="ECO:0000313" key="2">
    <source>
        <dbReference type="Proteomes" id="UP000011083"/>
    </source>
</evidence>
<protein>
    <submittedName>
        <fullName evidence="1">Uncharacterized protein</fullName>
    </submittedName>
</protein>
<dbReference type="AlphaFoldDB" id="L8H3X6"/>
<keyword evidence="2" id="KW-1185">Reference proteome</keyword>
<proteinExistence type="predicted"/>
<dbReference type="Proteomes" id="UP000011083">
    <property type="component" value="Unassembled WGS sequence"/>
</dbReference>
<sequence length="177" mass="20431">MGSENRLWAPLNHKRCWGSAEDPAVDPSGNSEYRHFVANANMLCLPKNASPHVSVPKQLGHPVISEVFLAFEGNKPGSQLVLWGSRYSAVLVKYSLRLVDVCCSPFEDTEPQIFHAEELDLQIRVNERLVHFTVTSQYSHYHTPSLSHFRVPHDKLRREWNRHVDPRVRLTWRQPKT</sequence>
<reference evidence="1 2" key="1">
    <citation type="journal article" date="2013" name="Genome Biol.">
        <title>Genome of Acanthamoeba castellanii highlights extensive lateral gene transfer and early evolution of tyrosine kinase signaling.</title>
        <authorList>
            <person name="Clarke M."/>
            <person name="Lohan A.J."/>
            <person name="Liu B."/>
            <person name="Lagkouvardos I."/>
            <person name="Roy S."/>
            <person name="Zafar N."/>
            <person name="Bertelli C."/>
            <person name="Schilde C."/>
            <person name="Kianianmomeni A."/>
            <person name="Burglin T.R."/>
            <person name="Frech C."/>
            <person name="Turcotte B."/>
            <person name="Kopec K.O."/>
            <person name="Synnott J.M."/>
            <person name="Choo C."/>
            <person name="Paponov I."/>
            <person name="Finkler A."/>
            <person name="Soon Heng Tan C."/>
            <person name="Hutchins A.P."/>
            <person name="Weinmeier T."/>
            <person name="Rattei T."/>
            <person name="Chu J.S."/>
            <person name="Gimenez G."/>
            <person name="Irimia M."/>
            <person name="Rigden D.J."/>
            <person name="Fitzpatrick D.A."/>
            <person name="Lorenzo-Morales J."/>
            <person name="Bateman A."/>
            <person name="Chiu C.H."/>
            <person name="Tang P."/>
            <person name="Hegemann P."/>
            <person name="Fromm H."/>
            <person name="Raoult D."/>
            <person name="Greub G."/>
            <person name="Miranda-Saavedra D."/>
            <person name="Chen N."/>
            <person name="Nash P."/>
            <person name="Ginger M.L."/>
            <person name="Horn M."/>
            <person name="Schaap P."/>
            <person name="Caler L."/>
            <person name="Loftus B."/>
        </authorList>
    </citation>
    <scope>NUCLEOTIDE SEQUENCE [LARGE SCALE GENOMIC DNA]</scope>
    <source>
        <strain evidence="1 2">Neff</strain>
    </source>
</reference>
<name>L8H3X6_ACACF</name>
<dbReference type="VEuPathDB" id="AmoebaDB:ACA1_116810"/>
<organism evidence="1 2">
    <name type="scientific">Acanthamoeba castellanii (strain ATCC 30010 / Neff)</name>
    <dbReference type="NCBI Taxonomy" id="1257118"/>
    <lineage>
        <taxon>Eukaryota</taxon>
        <taxon>Amoebozoa</taxon>
        <taxon>Discosea</taxon>
        <taxon>Longamoebia</taxon>
        <taxon>Centramoebida</taxon>
        <taxon>Acanthamoebidae</taxon>
        <taxon>Acanthamoeba</taxon>
    </lineage>
</organism>
<dbReference type="GeneID" id="14921055"/>
<gene>
    <name evidence="1" type="ORF">ACA1_116810</name>
</gene>
<dbReference type="KEGG" id="acan:ACA1_116810"/>
<dbReference type="EMBL" id="KB007926">
    <property type="protein sequence ID" value="ELR20209.1"/>
    <property type="molecule type" value="Genomic_DNA"/>
</dbReference>
<evidence type="ECO:0000313" key="1">
    <source>
        <dbReference type="EMBL" id="ELR20209.1"/>
    </source>
</evidence>